<evidence type="ECO:0000313" key="6">
    <source>
        <dbReference type="Proteomes" id="UP000589626"/>
    </source>
</evidence>
<dbReference type="EMBL" id="JACHWR010000001">
    <property type="protein sequence ID" value="MBB3040364.1"/>
    <property type="molecule type" value="Genomic_DNA"/>
</dbReference>
<reference evidence="5 6" key="1">
    <citation type="submission" date="2020-08" db="EMBL/GenBank/DDBJ databases">
        <title>Sequencing the genomes of 1000 actinobacteria strains.</title>
        <authorList>
            <person name="Klenk H.-P."/>
        </authorList>
    </citation>
    <scope>NUCLEOTIDE SEQUENCE [LARGE SCALE GENOMIC DNA]</scope>
    <source>
        <strain evidence="5 6">DSM 105498</strain>
    </source>
</reference>
<evidence type="ECO:0000256" key="2">
    <source>
        <dbReference type="ARBA" id="ARBA00023136"/>
    </source>
</evidence>
<gene>
    <name evidence="5" type="ORF">FHU40_000165</name>
</gene>
<protein>
    <submittedName>
        <fullName evidence="5">Mce-associated membrane protein</fullName>
    </submittedName>
</protein>
<accession>A0A7W4VS51</accession>
<feature type="compositionally biased region" description="Acidic residues" evidence="3">
    <location>
        <begin position="1"/>
        <end position="10"/>
    </location>
</feature>
<dbReference type="PANTHER" id="PTHR37042:SF4">
    <property type="entry name" value="OUTER MEMBRANE PROTEIN RV1973"/>
    <property type="match status" value="1"/>
</dbReference>
<sequence>MSDVPEEPNEPNESNLPDEPAGSNDADSPDQSHESGLPGEDDGAPPASRRPRVGGLAWLLLAISVVAVVVAFLAWRDADGDPDRDRAALRDSAVIEGTAAVETMTSMDHRDVEGGIKAWQAVSTGVMHDQLLAVGDDEQQMLADQGKIATGRVVQAALTDLTDRSATLIVAVEVTVRDDEGSEEPAVKRNRFSADLVRVDGEWKIENLQQVAVGL</sequence>
<proteinExistence type="predicted"/>
<feature type="transmembrane region" description="Helical" evidence="4">
    <location>
        <begin position="55"/>
        <end position="75"/>
    </location>
</feature>
<dbReference type="PANTHER" id="PTHR37042">
    <property type="entry name" value="OUTER MEMBRANE PROTEIN RV1973"/>
    <property type="match status" value="1"/>
</dbReference>
<keyword evidence="4" id="KW-1133">Transmembrane helix</keyword>
<evidence type="ECO:0000256" key="3">
    <source>
        <dbReference type="SAM" id="MobiDB-lite"/>
    </source>
</evidence>
<evidence type="ECO:0000313" key="5">
    <source>
        <dbReference type="EMBL" id="MBB3040364.1"/>
    </source>
</evidence>
<feature type="compositionally biased region" description="Low complexity" evidence="3">
    <location>
        <begin position="11"/>
        <end position="20"/>
    </location>
</feature>
<evidence type="ECO:0000256" key="1">
    <source>
        <dbReference type="ARBA" id="ARBA00004370"/>
    </source>
</evidence>
<keyword evidence="2 4" id="KW-0472">Membrane</keyword>
<keyword evidence="6" id="KW-1185">Reference proteome</keyword>
<feature type="region of interest" description="Disordered" evidence="3">
    <location>
        <begin position="1"/>
        <end position="49"/>
    </location>
</feature>
<name>A0A7W4VS51_9ACTN</name>
<dbReference type="Proteomes" id="UP000589626">
    <property type="component" value="Unassembled WGS sequence"/>
</dbReference>
<evidence type="ECO:0000256" key="4">
    <source>
        <dbReference type="SAM" id="Phobius"/>
    </source>
</evidence>
<organism evidence="5 6">
    <name type="scientific">Nocardioides soli</name>
    <dbReference type="NCBI Taxonomy" id="1036020"/>
    <lineage>
        <taxon>Bacteria</taxon>
        <taxon>Bacillati</taxon>
        <taxon>Actinomycetota</taxon>
        <taxon>Actinomycetes</taxon>
        <taxon>Propionibacteriales</taxon>
        <taxon>Nocardioidaceae</taxon>
        <taxon>Nocardioides</taxon>
    </lineage>
</organism>
<dbReference type="RefSeq" id="WP_183590407.1">
    <property type="nucleotide sequence ID" value="NZ_JACHWR010000001.1"/>
</dbReference>
<dbReference type="AlphaFoldDB" id="A0A7W4VS51"/>
<keyword evidence="4" id="KW-0812">Transmembrane</keyword>
<dbReference type="GO" id="GO:0016020">
    <property type="term" value="C:membrane"/>
    <property type="evidence" value="ECO:0007669"/>
    <property type="project" value="UniProtKB-SubCell"/>
</dbReference>
<comment type="subcellular location">
    <subcellularLocation>
        <location evidence="1">Membrane</location>
    </subcellularLocation>
</comment>
<comment type="caution">
    <text evidence="5">The sequence shown here is derived from an EMBL/GenBank/DDBJ whole genome shotgun (WGS) entry which is preliminary data.</text>
</comment>